<feature type="domain" description="Zinc-finger" evidence="6">
    <location>
        <begin position="46"/>
        <end position="146"/>
    </location>
</feature>
<evidence type="ECO:0000313" key="7">
    <source>
        <dbReference type="EMBL" id="KAK1924359.1"/>
    </source>
</evidence>
<dbReference type="GO" id="GO:0005634">
    <property type="term" value="C:nucleus"/>
    <property type="evidence" value="ECO:0007669"/>
    <property type="project" value="UniProtKB-SubCell"/>
</dbReference>
<accession>A0AAD9FP98</accession>
<dbReference type="AlphaFoldDB" id="A0AAD9FP98"/>
<feature type="region of interest" description="Disordered" evidence="5">
    <location>
        <begin position="142"/>
        <end position="250"/>
    </location>
</feature>
<evidence type="ECO:0000256" key="5">
    <source>
        <dbReference type="SAM" id="MobiDB-lite"/>
    </source>
</evidence>
<comment type="subcellular location">
    <subcellularLocation>
        <location evidence="1">Nucleus</location>
    </subcellularLocation>
</comment>
<dbReference type="Proteomes" id="UP001182556">
    <property type="component" value="Unassembled WGS sequence"/>
</dbReference>
<keyword evidence="8" id="KW-1185">Reference proteome</keyword>
<evidence type="ECO:0000256" key="1">
    <source>
        <dbReference type="ARBA" id="ARBA00004123"/>
    </source>
</evidence>
<keyword evidence="4" id="KW-0539">Nucleus</keyword>
<protein>
    <recommendedName>
        <fullName evidence="6">Zinc-finger domain-containing protein</fullName>
    </recommendedName>
</protein>
<proteinExistence type="predicted"/>
<comment type="caution">
    <text evidence="7">The sequence shown here is derived from an EMBL/GenBank/DDBJ whole genome shotgun (WGS) entry which is preliminary data.</text>
</comment>
<keyword evidence="3" id="KW-0804">Transcription</keyword>
<feature type="compositionally biased region" description="Polar residues" evidence="5">
    <location>
        <begin position="1"/>
        <end position="19"/>
    </location>
</feature>
<name>A0AAD9FP98_PAPLA</name>
<dbReference type="InterPro" id="IPR018866">
    <property type="entry name" value="Znf-4CXXC_R1"/>
</dbReference>
<sequence>MSQKPDSHASTSSDLTTISDADGSRKRSKQKSKKPIKRQKIGTDQKERGTYCHQCHGKCKPGEFVRCTLLKPAPKETLRPCNLAWCSKDLANKYGIDVHTVQRTSRPLDQHHDGAASYEFSCPSCTKRCQCASCRRKQGLEPLGSAKGKPAPSPKDLKKAQDSSTFLFDSSSDLSDAPPVAIKSRTGRKSSGKQTEKSPGTADRQVTKSRKSSMKQGKAVSLVEPKGKAKEGVKPKTTKKPKSAPAPAAPVFGKIDTRLSRSEAEDRMGLREYLLRFRVVLSIPGRNLSALEDFDRSLTESNIRLYAGALLEIIKDDLAHDKDVDEDVMDDLFKFREELRYYADLARFASIYQSLESPLQLRRAPLVDPDFAPTLDLGINGPSRRAAASRVPQPWDVIRMLLALADRATQSAALRSDLDSMSGEAEARRAHLLACKEENARWAAQKKALCNESKVAKSKLAQAVREHELTLAMANVNLRAAIRPVRFEPLGTDLDGRVYYMLHPKIVDEQSRPPSGWASGLLVWGAVPKTVSEDDLPAQVARWSHFGRSDSVQQLIKWLEWRLHHIQGDPPSNEAIAGDTRQQTIPGDDNESELSSIPDDNLLSLLNPEGYKPSPEMIREEGTVLLTKLKEVVEWLEVLEWKGLAELPS</sequence>
<dbReference type="Pfam" id="PF10497">
    <property type="entry name" value="zf-4CXXC_R1"/>
    <property type="match status" value="1"/>
</dbReference>
<feature type="region of interest" description="Disordered" evidence="5">
    <location>
        <begin position="570"/>
        <end position="600"/>
    </location>
</feature>
<feature type="compositionally biased region" description="Basic and acidic residues" evidence="5">
    <location>
        <begin position="225"/>
        <end position="234"/>
    </location>
</feature>
<reference evidence="7" key="1">
    <citation type="submission" date="2023-02" db="EMBL/GenBank/DDBJ databases">
        <title>Identification and recombinant expression of a fungal hydrolase from Papiliotrema laurentii that hydrolyzes apple cutin and clears colloidal polyester polyurethane.</title>
        <authorList>
            <consortium name="DOE Joint Genome Institute"/>
            <person name="Roman V.A."/>
            <person name="Bojanowski C."/>
            <person name="Crable B.R."/>
            <person name="Wagner D.N."/>
            <person name="Hung C.S."/>
            <person name="Nadeau L.J."/>
            <person name="Schratz L."/>
            <person name="Haridas S."/>
            <person name="Pangilinan J."/>
            <person name="Lipzen A."/>
            <person name="Na H."/>
            <person name="Yan M."/>
            <person name="Ng V."/>
            <person name="Grigoriev I.V."/>
            <person name="Spatafora J.W."/>
            <person name="Barlow D."/>
            <person name="Biffinger J."/>
            <person name="Kelley-Loughnane N."/>
            <person name="Varaljay V.A."/>
            <person name="Crookes-Goodson W.J."/>
        </authorList>
    </citation>
    <scope>NUCLEOTIDE SEQUENCE</scope>
    <source>
        <strain evidence="7">5307AH</strain>
    </source>
</reference>
<gene>
    <name evidence="7" type="ORF">DB88DRAFT_490096</name>
</gene>
<organism evidence="7 8">
    <name type="scientific">Papiliotrema laurentii</name>
    <name type="common">Cryptococcus laurentii</name>
    <dbReference type="NCBI Taxonomy" id="5418"/>
    <lineage>
        <taxon>Eukaryota</taxon>
        <taxon>Fungi</taxon>
        <taxon>Dikarya</taxon>
        <taxon>Basidiomycota</taxon>
        <taxon>Agaricomycotina</taxon>
        <taxon>Tremellomycetes</taxon>
        <taxon>Tremellales</taxon>
        <taxon>Rhynchogastremaceae</taxon>
        <taxon>Papiliotrema</taxon>
    </lineage>
</organism>
<evidence type="ECO:0000256" key="2">
    <source>
        <dbReference type="ARBA" id="ARBA00023015"/>
    </source>
</evidence>
<feature type="region of interest" description="Disordered" evidence="5">
    <location>
        <begin position="1"/>
        <end position="45"/>
    </location>
</feature>
<feature type="compositionally biased region" description="Low complexity" evidence="5">
    <location>
        <begin position="162"/>
        <end position="176"/>
    </location>
</feature>
<dbReference type="EMBL" id="JAODAN010000005">
    <property type="protein sequence ID" value="KAK1924359.1"/>
    <property type="molecule type" value="Genomic_DNA"/>
</dbReference>
<evidence type="ECO:0000256" key="3">
    <source>
        <dbReference type="ARBA" id="ARBA00023163"/>
    </source>
</evidence>
<evidence type="ECO:0000256" key="4">
    <source>
        <dbReference type="ARBA" id="ARBA00023242"/>
    </source>
</evidence>
<evidence type="ECO:0000259" key="6">
    <source>
        <dbReference type="Pfam" id="PF10497"/>
    </source>
</evidence>
<feature type="compositionally biased region" description="Basic residues" evidence="5">
    <location>
        <begin position="26"/>
        <end position="40"/>
    </location>
</feature>
<evidence type="ECO:0000313" key="8">
    <source>
        <dbReference type="Proteomes" id="UP001182556"/>
    </source>
</evidence>
<keyword evidence="2" id="KW-0805">Transcription regulation</keyword>